<dbReference type="EMBL" id="CP003696">
    <property type="protein sequence ID" value="AGP30848.1"/>
    <property type="molecule type" value="Genomic_DNA"/>
</dbReference>
<dbReference type="GO" id="GO:0000967">
    <property type="term" value="P:rRNA 5'-end processing"/>
    <property type="evidence" value="ECO:0007669"/>
    <property type="project" value="UniProtKB-UniRule"/>
</dbReference>
<dbReference type="GO" id="GO:0005829">
    <property type="term" value="C:cytosol"/>
    <property type="evidence" value="ECO:0007669"/>
    <property type="project" value="TreeGrafter"/>
</dbReference>
<comment type="subcellular location">
    <subcellularLocation>
        <location evidence="5">Cytoplasm</location>
    </subcellularLocation>
</comment>
<dbReference type="GO" id="GO:0004518">
    <property type="term" value="F:nuclease activity"/>
    <property type="evidence" value="ECO:0007669"/>
    <property type="project" value="UniProtKB-KW"/>
</dbReference>
<name>S4XJV5_9CORY</name>
<evidence type="ECO:0000259" key="7">
    <source>
        <dbReference type="SMART" id="SM00732"/>
    </source>
</evidence>
<evidence type="ECO:0000313" key="9">
    <source>
        <dbReference type="Proteomes" id="UP000014809"/>
    </source>
</evidence>
<sequence length="182" mass="19776">MSDRSSGSTPDPTPGPTPDRPGDDDPGRGRRLGLDVGTVRIGVALSDPDGILATPLETVQADRTSGARPGEEYPRIRALIEENFVVEVVVGLPVSLRSQRTASTRRAENYAARLHRDLDIPVRLVDERMSTMAATTAMHASGVNQKKGRSRIDQAAAVHILQGWLDARRTFQARNRVSDNDS</sequence>
<evidence type="ECO:0000313" key="8">
    <source>
        <dbReference type="EMBL" id="AGP30848.1"/>
    </source>
</evidence>
<feature type="compositionally biased region" description="Low complexity" evidence="6">
    <location>
        <begin position="1"/>
        <end position="10"/>
    </location>
</feature>
<dbReference type="InterPro" id="IPR012337">
    <property type="entry name" value="RNaseH-like_sf"/>
</dbReference>
<gene>
    <name evidence="8" type="ORF">A606_06005</name>
</gene>
<dbReference type="Proteomes" id="UP000014809">
    <property type="component" value="Chromosome"/>
</dbReference>
<dbReference type="EC" id="3.1.-.-" evidence="5"/>
<protein>
    <recommendedName>
        <fullName evidence="5">Putative pre-16S rRNA nuclease</fullName>
        <ecNumber evidence="5">3.1.-.-</ecNumber>
    </recommendedName>
</protein>
<dbReference type="PATRIC" id="fig|1200352.3.peg.1218"/>
<dbReference type="Gene3D" id="3.30.420.140">
    <property type="entry name" value="YqgF/RNase H-like domain"/>
    <property type="match status" value="1"/>
</dbReference>
<dbReference type="HAMAP" id="MF_00651">
    <property type="entry name" value="Nuclease_YqgF"/>
    <property type="match status" value="1"/>
</dbReference>
<keyword evidence="2 5" id="KW-0690">Ribosome biogenesis</keyword>
<evidence type="ECO:0000256" key="3">
    <source>
        <dbReference type="ARBA" id="ARBA00022722"/>
    </source>
</evidence>
<dbReference type="InterPro" id="IPR037027">
    <property type="entry name" value="YqgF/RNaseH-like_dom_sf"/>
</dbReference>
<evidence type="ECO:0000256" key="5">
    <source>
        <dbReference type="HAMAP-Rule" id="MF_00651"/>
    </source>
</evidence>
<keyword evidence="3 5" id="KW-0540">Nuclease</keyword>
<dbReference type="Pfam" id="PF03652">
    <property type="entry name" value="RuvX"/>
    <property type="match status" value="1"/>
</dbReference>
<dbReference type="NCBIfam" id="TIGR00250">
    <property type="entry name" value="RNAse_H_YqgF"/>
    <property type="match status" value="1"/>
</dbReference>
<organism evidence="8 9">
    <name type="scientific">Corynebacterium terpenotabidum Y-11</name>
    <dbReference type="NCBI Taxonomy" id="1200352"/>
    <lineage>
        <taxon>Bacteria</taxon>
        <taxon>Bacillati</taxon>
        <taxon>Actinomycetota</taxon>
        <taxon>Actinomycetes</taxon>
        <taxon>Mycobacteriales</taxon>
        <taxon>Corynebacteriaceae</taxon>
        <taxon>Corynebacterium</taxon>
    </lineage>
</organism>
<dbReference type="RefSeq" id="WP_020441209.1">
    <property type="nucleotide sequence ID" value="NC_021663.1"/>
</dbReference>
<evidence type="ECO:0000256" key="2">
    <source>
        <dbReference type="ARBA" id="ARBA00022517"/>
    </source>
</evidence>
<evidence type="ECO:0000256" key="1">
    <source>
        <dbReference type="ARBA" id="ARBA00022490"/>
    </source>
</evidence>
<evidence type="ECO:0000256" key="4">
    <source>
        <dbReference type="ARBA" id="ARBA00022801"/>
    </source>
</evidence>
<dbReference type="eggNOG" id="COG0816">
    <property type="taxonomic scope" value="Bacteria"/>
</dbReference>
<dbReference type="KEGG" id="cter:A606_06005"/>
<feature type="domain" description="YqgF/RNase H-like" evidence="7">
    <location>
        <begin position="29"/>
        <end position="134"/>
    </location>
</feature>
<dbReference type="SMART" id="SM00732">
    <property type="entry name" value="YqgFc"/>
    <property type="match status" value="1"/>
</dbReference>
<dbReference type="InterPro" id="IPR005227">
    <property type="entry name" value="YqgF"/>
</dbReference>
<keyword evidence="4 5" id="KW-0378">Hydrolase</keyword>
<dbReference type="InterPro" id="IPR006641">
    <property type="entry name" value="YqgF/RNaseH-like_dom"/>
</dbReference>
<keyword evidence="9" id="KW-1185">Reference proteome</keyword>
<comment type="function">
    <text evidence="5">Could be a nuclease involved in processing of the 5'-end of pre-16S rRNA.</text>
</comment>
<reference evidence="8 9" key="1">
    <citation type="submission" date="2012-06" db="EMBL/GenBank/DDBJ databases">
        <title>Complete genome sequence of Corynebacterium terpenotabidum Y-11 (=DSM 44721).</title>
        <authorList>
            <person name="Ruckert C."/>
            <person name="Albersmeier A."/>
            <person name="Al-Dilaimi A."/>
            <person name="Szczepanowski R."/>
            <person name="Kalinowski J."/>
        </authorList>
    </citation>
    <scope>NUCLEOTIDE SEQUENCE [LARGE SCALE GENOMIC DNA]</scope>
    <source>
        <strain evidence="8 9">Y-11</strain>
    </source>
</reference>
<dbReference type="PANTHER" id="PTHR33317">
    <property type="entry name" value="POLYNUCLEOTIDYL TRANSFERASE, RIBONUCLEASE H-LIKE SUPERFAMILY PROTEIN"/>
    <property type="match status" value="1"/>
</dbReference>
<dbReference type="SUPFAM" id="SSF53098">
    <property type="entry name" value="Ribonuclease H-like"/>
    <property type="match status" value="1"/>
</dbReference>
<keyword evidence="1 5" id="KW-0963">Cytoplasm</keyword>
<dbReference type="AlphaFoldDB" id="S4XJV5"/>
<dbReference type="GO" id="GO:0016788">
    <property type="term" value="F:hydrolase activity, acting on ester bonds"/>
    <property type="evidence" value="ECO:0007669"/>
    <property type="project" value="UniProtKB-UniRule"/>
</dbReference>
<proteinExistence type="inferred from homology"/>
<dbReference type="OrthoDB" id="9790539at2"/>
<dbReference type="STRING" id="1200352.A606_06005"/>
<dbReference type="HOGENOM" id="CLU_098240_0_1_11"/>
<feature type="region of interest" description="Disordered" evidence="6">
    <location>
        <begin position="1"/>
        <end position="33"/>
    </location>
</feature>
<comment type="similarity">
    <text evidence="5">Belongs to the YqgF HJR family.</text>
</comment>
<dbReference type="PANTHER" id="PTHR33317:SF4">
    <property type="entry name" value="POLYNUCLEOTIDYL TRANSFERASE, RIBONUCLEASE H-LIKE SUPERFAMILY PROTEIN"/>
    <property type="match status" value="1"/>
</dbReference>
<evidence type="ECO:0000256" key="6">
    <source>
        <dbReference type="SAM" id="MobiDB-lite"/>
    </source>
</evidence>
<dbReference type="CDD" id="cd16964">
    <property type="entry name" value="YqgF"/>
    <property type="match status" value="1"/>
</dbReference>
<accession>S4XJV5</accession>